<keyword evidence="3" id="KW-1185">Reference proteome</keyword>
<name>A0AAP0CY25_9ASTR</name>
<reference evidence="2 3" key="1">
    <citation type="submission" date="2024-04" db="EMBL/GenBank/DDBJ databases">
        <title>The reference genome of an endangered Asteraceae, Deinandra increscens subsp. villosa, native to the Central Coast of California.</title>
        <authorList>
            <person name="Guilliams M."/>
            <person name="Hasenstab-Lehman K."/>
            <person name="Meyer R."/>
            <person name="Mcevoy S."/>
        </authorList>
    </citation>
    <scope>NUCLEOTIDE SEQUENCE [LARGE SCALE GENOMIC DNA]</scope>
    <source>
        <tissue evidence="2">Leaf</tissue>
    </source>
</reference>
<dbReference type="InterPro" id="IPR036872">
    <property type="entry name" value="CH_dom_sf"/>
</dbReference>
<comment type="caution">
    <text evidence="2">The sequence shown here is derived from an EMBL/GenBank/DDBJ whole genome shotgun (WGS) entry which is preliminary data.</text>
</comment>
<evidence type="ECO:0000313" key="3">
    <source>
        <dbReference type="Proteomes" id="UP001408789"/>
    </source>
</evidence>
<feature type="transmembrane region" description="Helical" evidence="1">
    <location>
        <begin position="144"/>
        <end position="167"/>
    </location>
</feature>
<dbReference type="Proteomes" id="UP001408789">
    <property type="component" value="Unassembled WGS sequence"/>
</dbReference>
<evidence type="ECO:0000256" key="1">
    <source>
        <dbReference type="SAM" id="Phobius"/>
    </source>
</evidence>
<keyword evidence="1" id="KW-0812">Transmembrane</keyword>
<keyword evidence="1" id="KW-1133">Transmembrane helix</keyword>
<dbReference type="Gene3D" id="1.10.418.10">
    <property type="entry name" value="Calponin-like domain"/>
    <property type="match status" value="1"/>
</dbReference>
<accession>A0AAP0CY25</accession>
<sequence>MMEDVLQQHDDRHKELDLDSRRYEAAAWMRKMIGVFGEKYLPAQPSEEEFKLALRSGTTLYYVINKVIEYAIRINGAMELAIMEKSLDMYHLVMNSMLVTVENEVQSSSSEHGQEFVVNMVRVFASYFSINPVHKSIKRGSKPYFIFCLYSMLMLPRCYGLKIFFFLDVVYQGAKKDSSPLLCL</sequence>
<keyword evidence="1" id="KW-0472">Membrane</keyword>
<dbReference type="EMBL" id="JBCNJP010000017">
    <property type="protein sequence ID" value="KAK9065044.1"/>
    <property type="molecule type" value="Genomic_DNA"/>
</dbReference>
<protein>
    <submittedName>
        <fullName evidence="2">Uncharacterized protein</fullName>
    </submittedName>
</protein>
<evidence type="ECO:0000313" key="2">
    <source>
        <dbReference type="EMBL" id="KAK9065044.1"/>
    </source>
</evidence>
<dbReference type="AlphaFoldDB" id="A0AAP0CY25"/>
<proteinExistence type="predicted"/>
<gene>
    <name evidence="2" type="ORF">SSX86_016427</name>
</gene>
<organism evidence="2 3">
    <name type="scientific">Deinandra increscens subsp. villosa</name>
    <dbReference type="NCBI Taxonomy" id="3103831"/>
    <lineage>
        <taxon>Eukaryota</taxon>
        <taxon>Viridiplantae</taxon>
        <taxon>Streptophyta</taxon>
        <taxon>Embryophyta</taxon>
        <taxon>Tracheophyta</taxon>
        <taxon>Spermatophyta</taxon>
        <taxon>Magnoliopsida</taxon>
        <taxon>eudicotyledons</taxon>
        <taxon>Gunneridae</taxon>
        <taxon>Pentapetalae</taxon>
        <taxon>asterids</taxon>
        <taxon>campanulids</taxon>
        <taxon>Asterales</taxon>
        <taxon>Asteraceae</taxon>
        <taxon>Asteroideae</taxon>
        <taxon>Heliantheae alliance</taxon>
        <taxon>Madieae</taxon>
        <taxon>Madiinae</taxon>
        <taxon>Deinandra</taxon>
    </lineage>
</organism>